<dbReference type="Gene3D" id="3.40.1170.40">
    <property type="entry name" value="Protein of unknown function DUF3203"/>
    <property type="match status" value="1"/>
</dbReference>
<keyword evidence="2" id="KW-1185">Reference proteome</keyword>
<protein>
    <submittedName>
        <fullName evidence="1">DUF3203 family protein</fullName>
    </submittedName>
</protein>
<evidence type="ECO:0000313" key="2">
    <source>
        <dbReference type="Proteomes" id="UP000315235"/>
    </source>
</evidence>
<comment type="caution">
    <text evidence="1">The sequence shown here is derived from an EMBL/GenBank/DDBJ whole genome shotgun (WGS) entry which is preliminary data.</text>
</comment>
<dbReference type="AlphaFoldDB" id="A0A553H1G2"/>
<reference evidence="1 2" key="1">
    <citation type="submission" date="2019-07" db="EMBL/GenBank/DDBJ databases">
        <title>Pseudomonas mangiferae sp. nov., isolated from bark of mango tree in Thailand.</title>
        <authorList>
            <person name="Srisuk N."/>
            <person name="Anurat P."/>
        </authorList>
    </citation>
    <scope>NUCLEOTIDE SEQUENCE [LARGE SCALE GENOMIC DNA]</scope>
    <source>
        <strain evidence="1 2">DMKU_BBB3-04</strain>
    </source>
</reference>
<dbReference type="InterPro" id="IPR038079">
    <property type="entry name" value="PA2021-like_sf"/>
</dbReference>
<evidence type="ECO:0000313" key="1">
    <source>
        <dbReference type="EMBL" id="TRX75571.1"/>
    </source>
</evidence>
<organism evidence="1 2">
    <name type="scientific">Pseudomonas mangiferae</name>
    <dbReference type="NCBI Taxonomy" id="2593654"/>
    <lineage>
        <taxon>Bacteria</taxon>
        <taxon>Pseudomonadati</taxon>
        <taxon>Pseudomonadota</taxon>
        <taxon>Gammaproteobacteria</taxon>
        <taxon>Pseudomonadales</taxon>
        <taxon>Pseudomonadaceae</taxon>
        <taxon>Pseudomonas</taxon>
    </lineage>
</organism>
<name>A0A553H1G2_9PSED</name>
<dbReference type="InterPro" id="IPR021564">
    <property type="entry name" value="DUF3203"/>
</dbReference>
<gene>
    <name evidence="1" type="ORF">FM069_07455</name>
</gene>
<dbReference type="SUPFAM" id="SSF141447">
    <property type="entry name" value="PA2021-like"/>
    <property type="match status" value="1"/>
</dbReference>
<dbReference type="RefSeq" id="WP_143487663.1">
    <property type="nucleotide sequence ID" value="NZ_VJOY01000004.1"/>
</dbReference>
<proteinExistence type="predicted"/>
<accession>A0A553H1G2</accession>
<sequence length="77" mass="8388">MNVIIDAPSDTCTFVTDDVRHTGTLSTLVVTTDPERRMSVVDVQGTRIHISEQDAQQLIGAGAKDDRFNVVTDDPDS</sequence>
<dbReference type="OrthoDB" id="6953553at2"/>
<dbReference type="Proteomes" id="UP000315235">
    <property type="component" value="Unassembled WGS sequence"/>
</dbReference>
<dbReference type="Pfam" id="PF11462">
    <property type="entry name" value="DUF3203"/>
    <property type="match status" value="1"/>
</dbReference>
<dbReference type="EMBL" id="VJOY01000004">
    <property type="protein sequence ID" value="TRX75571.1"/>
    <property type="molecule type" value="Genomic_DNA"/>
</dbReference>